<accession>F5R7S5</accession>
<evidence type="ECO:0000313" key="4">
    <source>
        <dbReference type="Proteomes" id="UP000005019"/>
    </source>
</evidence>
<feature type="chain" id="PRO_5003330787" description="Ice-binding protein C-terminal domain-containing protein" evidence="1">
    <location>
        <begin position="21"/>
        <end position="277"/>
    </location>
</feature>
<protein>
    <recommendedName>
        <fullName evidence="2">Ice-binding protein C-terminal domain-containing protein</fullName>
    </recommendedName>
</protein>
<keyword evidence="1" id="KW-0732">Signal</keyword>
<name>F5R7S5_METUF</name>
<comment type="caution">
    <text evidence="3">The sequence shown here is derived from an EMBL/GenBank/DDBJ whole genome shotgun (WGS) entry which is preliminary data.</text>
</comment>
<dbReference type="NCBIfam" id="NF035944">
    <property type="entry name" value="PEPxxWA-CTERM"/>
    <property type="match status" value="1"/>
</dbReference>
<dbReference type="AlphaFoldDB" id="F5R7S5"/>
<gene>
    <name evidence="3" type="ORF">METUNv1_00283</name>
</gene>
<proteinExistence type="predicted"/>
<reference evidence="3 4" key="1">
    <citation type="journal article" date="2011" name="J. Bacteriol.">
        <title>Genome sequence of Methyloversatilis universalis FAM5T, a methylotrophic representative of the order Rhodocyclales.</title>
        <authorList>
            <person name="Kittichotirat W."/>
            <person name="Good N.M."/>
            <person name="Hall R."/>
            <person name="Bringel F."/>
            <person name="Lajus A."/>
            <person name="Medigue C."/>
            <person name="Smalley N.E."/>
            <person name="Beck D."/>
            <person name="Bumgarner R."/>
            <person name="Vuilleumier S."/>
            <person name="Kalyuzhnaya M.G."/>
        </authorList>
    </citation>
    <scope>NUCLEOTIDE SEQUENCE [LARGE SCALE GENOMIC DNA]</scope>
    <source>
        <strain evidence="4">ATCC BAA-1314 / JCM 13912 / FAM5</strain>
    </source>
</reference>
<dbReference type="OrthoDB" id="8536439at2"/>
<evidence type="ECO:0000259" key="2">
    <source>
        <dbReference type="Pfam" id="PF07589"/>
    </source>
</evidence>
<dbReference type="RefSeq" id="WP_008058088.1">
    <property type="nucleotide sequence ID" value="NZ_AFHG01000029.1"/>
</dbReference>
<dbReference type="STRING" id="1000565.METUNv1_00283"/>
<dbReference type="InterPro" id="IPR013424">
    <property type="entry name" value="Ice-binding_C"/>
</dbReference>
<dbReference type="Pfam" id="PF07589">
    <property type="entry name" value="PEP-CTERM"/>
    <property type="match status" value="1"/>
</dbReference>
<dbReference type="Proteomes" id="UP000005019">
    <property type="component" value="Unassembled WGS sequence"/>
</dbReference>
<keyword evidence="4" id="KW-1185">Reference proteome</keyword>
<organism evidence="3 4">
    <name type="scientific">Methyloversatilis universalis (strain ATCC BAA-1314 / DSM 25237 / JCM 13912 / CCUG 52030 / FAM5)</name>
    <dbReference type="NCBI Taxonomy" id="1000565"/>
    <lineage>
        <taxon>Bacteria</taxon>
        <taxon>Pseudomonadati</taxon>
        <taxon>Pseudomonadota</taxon>
        <taxon>Betaproteobacteria</taxon>
        <taxon>Nitrosomonadales</taxon>
        <taxon>Sterolibacteriaceae</taxon>
        <taxon>Methyloversatilis</taxon>
    </lineage>
</organism>
<sequence>MKKTLIAAALAGLSFGSAHAASVTLTFEYMATNLLGSFASASGGTAVAVGTLTLTDLSDLNLGDGRTGVRSTLTLNGLNQFSSGTGSIFISSYELNFPGTSTAGPGLSELSSATEGVSWRYVSGLNVNTARGGGPIEFAENGATNGWGAVTGDPAFEQEINYVAGAFVNGTTSTIDFLNGENGYNGFSVASFLANPVSNTNGALPDAYAWIRIRSTGGGIATGNNGNWWEPAVSNAAGGRLDVLALAPVPEPETYAMMLAGLGMIGLSARRRMRGQR</sequence>
<feature type="domain" description="Ice-binding protein C-terminal" evidence="2">
    <location>
        <begin position="248"/>
        <end position="272"/>
    </location>
</feature>
<evidence type="ECO:0000313" key="3">
    <source>
        <dbReference type="EMBL" id="EGK73112.1"/>
    </source>
</evidence>
<evidence type="ECO:0000256" key="1">
    <source>
        <dbReference type="SAM" id="SignalP"/>
    </source>
</evidence>
<dbReference type="NCBIfam" id="TIGR02595">
    <property type="entry name" value="PEP_CTERM"/>
    <property type="match status" value="1"/>
</dbReference>
<feature type="signal peptide" evidence="1">
    <location>
        <begin position="1"/>
        <end position="20"/>
    </location>
</feature>
<dbReference type="EMBL" id="AFHG01000029">
    <property type="protein sequence ID" value="EGK73112.1"/>
    <property type="molecule type" value="Genomic_DNA"/>
</dbReference>